<gene>
    <name evidence="2" type="ORF">J2X11_000655</name>
</gene>
<evidence type="ECO:0000259" key="1">
    <source>
        <dbReference type="PROSITE" id="PS51729"/>
    </source>
</evidence>
<name>A0ABU1UKX1_9ACTN</name>
<sequence>MSNSVEFNAQEHQYEIHVDGTFAGFTKAFVSGDVVTFPHTEILDEFEGQGLASQLVTGALDDVRAKGKKVIATCPYVSRFIEKHAEYADLLA</sequence>
<dbReference type="SUPFAM" id="SSF55729">
    <property type="entry name" value="Acyl-CoA N-acyltransferases (Nat)"/>
    <property type="match status" value="1"/>
</dbReference>
<accession>A0ABU1UKX1</accession>
<dbReference type="Gene3D" id="3.40.630.30">
    <property type="match status" value="1"/>
</dbReference>
<dbReference type="InterPro" id="IPR031165">
    <property type="entry name" value="GNAT_YJDJ"/>
</dbReference>
<feature type="domain" description="N-acetyltransferase" evidence="1">
    <location>
        <begin position="6"/>
        <end position="92"/>
    </location>
</feature>
<dbReference type="PANTHER" id="PTHR31435:SF10">
    <property type="entry name" value="BSR4717 PROTEIN"/>
    <property type="match status" value="1"/>
</dbReference>
<dbReference type="PROSITE" id="PS51729">
    <property type="entry name" value="GNAT_YJDJ"/>
    <property type="match status" value="1"/>
</dbReference>
<reference evidence="2 3" key="1">
    <citation type="submission" date="2023-07" db="EMBL/GenBank/DDBJ databases">
        <title>Sorghum-associated microbial communities from plants grown in Nebraska, USA.</title>
        <authorList>
            <person name="Schachtman D."/>
        </authorList>
    </citation>
    <scope>NUCLEOTIDE SEQUENCE [LARGE SCALE GENOMIC DNA]</scope>
    <source>
        <strain evidence="2 3">BE248</strain>
    </source>
</reference>
<comment type="caution">
    <text evidence="2">The sequence shown here is derived from an EMBL/GenBank/DDBJ whole genome shotgun (WGS) entry which is preliminary data.</text>
</comment>
<dbReference type="Pfam" id="PF14542">
    <property type="entry name" value="Acetyltransf_CG"/>
    <property type="match status" value="1"/>
</dbReference>
<dbReference type="PANTHER" id="PTHR31435">
    <property type="entry name" value="PROTEIN NATD1"/>
    <property type="match status" value="1"/>
</dbReference>
<dbReference type="Proteomes" id="UP001257739">
    <property type="component" value="Unassembled WGS sequence"/>
</dbReference>
<proteinExistence type="predicted"/>
<evidence type="ECO:0000313" key="2">
    <source>
        <dbReference type="EMBL" id="MDR7085816.1"/>
    </source>
</evidence>
<dbReference type="RefSeq" id="WP_309966746.1">
    <property type="nucleotide sequence ID" value="NZ_JAVDWH010000001.1"/>
</dbReference>
<dbReference type="InterPro" id="IPR045057">
    <property type="entry name" value="Gcn5-rel_NAT"/>
</dbReference>
<keyword evidence="3" id="KW-1185">Reference proteome</keyword>
<protein>
    <submittedName>
        <fullName evidence="2">GNAT family acetyltransferase</fullName>
    </submittedName>
</protein>
<evidence type="ECO:0000313" key="3">
    <source>
        <dbReference type="Proteomes" id="UP001257739"/>
    </source>
</evidence>
<organism evidence="2 3">
    <name type="scientific">Aeromicrobium panaciterrae</name>
    <dbReference type="NCBI Taxonomy" id="363861"/>
    <lineage>
        <taxon>Bacteria</taxon>
        <taxon>Bacillati</taxon>
        <taxon>Actinomycetota</taxon>
        <taxon>Actinomycetes</taxon>
        <taxon>Propionibacteriales</taxon>
        <taxon>Nocardioidaceae</taxon>
        <taxon>Aeromicrobium</taxon>
    </lineage>
</organism>
<dbReference type="InterPro" id="IPR016181">
    <property type="entry name" value="Acyl_CoA_acyltransferase"/>
</dbReference>
<dbReference type="EMBL" id="JAVDWH010000001">
    <property type="protein sequence ID" value="MDR7085816.1"/>
    <property type="molecule type" value="Genomic_DNA"/>
</dbReference>